<organism evidence="2 3">
    <name type="scientific">Cystobacter fuscus</name>
    <dbReference type="NCBI Taxonomy" id="43"/>
    <lineage>
        <taxon>Bacteria</taxon>
        <taxon>Pseudomonadati</taxon>
        <taxon>Myxococcota</taxon>
        <taxon>Myxococcia</taxon>
        <taxon>Myxococcales</taxon>
        <taxon>Cystobacterineae</taxon>
        <taxon>Archangiaceae</taxon>
        <taxon>Cystobacter</taxon>
    </lineage>
</organism>
<dbReference type="InterPro" id="IPR034686">
    <property type="entry name" value="Terpene_cyclase-like_2"/>
</dbReference>
<keyword evidence="1" id="KW-0479">Metal-binding</keyword>
<protein>
    <recommendedName>
        <fullName evidence="1">Terpene synthase</fullName>
        <ecNumber evidence="1">4.2.3.-</ecNumber>
    </recommendedName>
</protein>
<dbReference type="PANTHER" id="PTHR35201">
    <property type="entry name" value="TERPENE SYNTHASE"/>
    <property type="match status" value="1"/>
</dbReference>
<evidence type="ECO:0000256" key="1">
    <source>
        <dbReference type="RuleBase" id="RU366034"/>
    </source>
</evidence>
<dbReference type="AlphaFoldDB" id="A0A250IVD4"/>
<dbReference type="GO" id="GO:0046872">
    <property type="term" value="F:metal ion binding"/>
    <property type="evidence" value="ECO:0007669"/>
    <property type="project" value="UniProtKB-KW"/>
</dbReference>
<dbReference type="EC" id="4.2.3.-" evidence="1"/>
<evidence type="ECO:0000313" key="3">
    <source>
        <dbReference type="Proteomes" id="UP000217257"/>
    </source>
</evidence>
<dbReference type="PANTHER" id="PTHR35201:SF4">
    <property type="entry name" value="BETA-PINACENE SYNTHASE-RELATED"/>
    <property type="match status" value="1"/>
</dbReference>
<name>A0A250IVD4_9BACT</name>
<accession>A0A250IVD4</accession>
<gene>
    <name evidence="2" type="ORF">CYFUS_000533</name>
</gene>
<proteinExistence type="inferred from homology"/>
<dbReference type="Proteomes" id="UP000217257">
    <property type="component" value="Chromosome"/>
</dbReference>
<dbReference type="Gene3D" id="1.10.600.10">
    <property type="entry name" value="Farnesyl Diphosphate Synthase"/>
    <property type="match status" value="1"/>
</dbReference>
<keyword evidence="1" id="KW-0460">Magnesium</keyword>
<dbReference type="InterPro" id="IPR008949">
    <property type="entry name" value="Isoprenoid_synthase_dom_sf"/>
</dbReference>
<keyword evidence="1" id="KW-0456">Lyase</keyword>
<sequence length="319" mass="36319">MSPAASPPLFCPFPTQEHPRLLQLEQEALARWAGQLETPAQHVDLEKLCRGHFPLLLGCAHPTVPPERLGAALDFLIWNFSWNDQMDGVPPVWLQEQSWLALAVLQGATPARDALPSLWLLRDIRERLLGPMPRLWRERFILACQSYFRGTIREARVRSERLCLDVSSYVELRRLSAGTSMVFTQMEALEGFFLPEDILAHPALVQLARTATDVMAWANDLFSLERDLRDDFHPNLVLSLQVERTLPLDEALRAAAEMHDTAVRRFLVQERSLPSFGVHDAAVSRLVLGMRRWIRANLDWSLRTGRYPRTAASECSRVA</sequence>
<evidence type="ECO:0000313" key="2">
    <source>
        <dbReference type="EMBL" id="ATB35121.1"/>
    </source>
</evidence>
<comment type="cofactor">
    <cofactor evidence="1">
        <name>Mg(2+)</name>
        <dbReference type="ChEBI" id="CHEBI:18420"/>
    </cofactor>
</comment>
<comment type="similarity">
    <text evidence="1">Belongs to the terpene synthase family.</text>
</comment>
<dbReference type="GO" id="GO:0010333">
    <property type="term" value="F:terpene synthase activity"/>
    <property type="evidence" value="ECO:0007669"/>
    <property type="project" value="InterPro"/>
</dbReference>
<dbReference type="EMBL" id="CP022098">
    <property type="protein sequence ID" value="ATB35121.1"/>
    <property type="molecule type" value="Genomic_DNA"/>
</dbReference>
<dbReference type="SUPFAM" id="SSF48576">
    <property type="entry name" value="Terpenoid synthases"/>
    <property type="match status" value="1"/>
</dbReference>
<dbReference type="RefSeq" id="WP_095983788.1">
    <property type="nucleotide sequence ID" value="NZ_CP022098.1"/>
</dbReference>
<dbReference type="KEGG" id="cfus:CYFUS_000533"/>
<dbReference type="Pfam" id="PF19086">
    <property type="entry name" value="Terpene_syn_C_2"/>
    <property type="match status" value="1"/>
</dbReference>
<reference evidence="2 3" key="1">
    <citation type="submission" date="2017-06" db="EMBL/GenBank/DDBJ databases">
        <title>Sequencing and comparative analysis of myxobacterial genomes.</title>
        <authorList>
            <person name="Rupp O."/>
            <person name="Goesmann A."/>
            <person name="Sogaard-Andersen L."/>
        </authorList>
    </citation>
    <scope>NUCLEOTIDE SEQUENCE [LARGE SCALE GENOMIC DNA]</scope>
    <source>
        <strain evidence="2 3">DSM 52655</strain>
    </source>
</reference>